<dbReference type="EMBL" id="BRYB01001496">
    <property type="protein sequence ID" value="GMI27101.1"/>
    <property type="molecule type" value="Genomic_DNA"/>
</dbReference>
<accession>A0ABQ6MIG6</accession>
<dbReference type="Proteomes" id="UP001165060">
    <property type="component" value="Unassembled WGS sequence"/>
</dbReference>
<keyword evidence="1" id="KW-0175">Coiled coil</keyword>
<evidence type="ECO:0000256" key="1">
    <source>
        <dbReference type="SAM" id="Coils"/>
    </source>
</evidence>
<comment type="caution">
    <text evidence="3">The sequence shown here is derived from an EMBL/GenBank/DDBJ whole genome shotgun (WGS) entry which is preliminary data.</text>
</comment>
<name>A0ABQ6MIG6_9STRA</name>
<feature type="region of interest" description="Disordered" evidence="2">
    <location>
        <begin position="105"/>
        <end position="126"/>
    </location>
</feature>
<reference evidence="3 4" key="1">
    <citation type="journal article" date="2023" name="Commun. Biol.">
        <title>Genome analysis of Parmales, the sister group of diatoms, reveals the evolutionary specialization of diatoms from phago-mixotrophs to photoautotrophs.</title>
        <authorList>
            <person name="Ban H."/>
            <person name="Sato S."/>
            <person name="Yoshikawa S."/>
            <person name="Yamada K."/>
            <person name="Nakamura Y."/>
            <person name="Ichinomiya M."/>
            <person name="Sato N."/>
            <person name="Blanc-Mathieu R."/>
            <person name="Endo H."/>
            <person name="Kuwata A."/>
            <person name="Ogata H."/>
        </authorList>
    </citation>
    <scope>NUCLEOTIDE SEQUENCE [LARGE SCALE GENOMIC DNA]</scope>
</reference>
<proteinExistence type="predicted"/>
<organism evidence="3 4">
    <name type="scientific">Tetraparma gracilis</name>
    <dbReference type="NCBI Taxonomy" id="2962635"/>
    <lineage>
        <taxon>Eukaryota</taxon>
        <taxon>Sar</taxon>
        <taxon>Stramenopiles</taxon>
        <taxon>Ochrophyta</taxon>
        <taxon>Bolidophyceae</taxon>
        <taxon>Parmales</taxon>
        <taxon>Triparmaceae</taxon>
        <taxon>Tetraparma</taxon>
    </lineage>
</organism>
<evidence type="ECO:0000313" key="4">
    <source>
        <dbReference type="Proteomes" id="UP001165060"/>
    </source>
</evidence>
<evidence type="ECO:0000313" key="3">
    <source>
        <dbReference type="EMBL" id="GMI27101.1"/>
    </source>
</evidence>
<protein>
    <submittedName>
        <fullName evidence="3">Uncharacterized protein</fullName>
    </submittedName>
</protein>
<evidence type="ECO:0000256" key="2">
    <source>
        <dbReference type="SAM" id="MobiDB-lite"/>
    </source>
</evidence>
<feature type="coiled-coil region" evidence="1">
    <location>
        <begin position="260"/>
        <end position="287"/>
    </location>
</feature>
<sequence>MTEGNPYGLAWASEGGDKLKKSGFPCLTARAAADMYGIDWDTFCKYKVPAYKHGGGWGNSDLYFYVAHKDCELLQKHFADEKEQKLKDLHGAGYEAFKAAQKKKKEEAANAEAEERRETMDRASEQRKVDAFRESVRIIAPFFERGETFPNGTDAFESETFNKTEAKKNFKMNDADMKQVAAVQVGKKTMWRGADLFQFATRSDYSRKKRQLDTDASQSEFARGNAVFSKYMLAKKFAEVESAAGAICEEAKAAVMEEIVRQKRADVESARRAVAQAEKNVVAYEALQGRLVKEGGAKRQKM</sequence>
<gene>
    <name evidence="3" type="ORF">TeGR_g7886</name>
</gene>
<keyword evidence="4" id="KW-1185">Reference proteome</keyword>